<dbReference type="InterPro" id="IPR006119">
    <property type="entry name" value="Resolv_N"/>
</dbReference>
<sequence>MKYVSAKEARIFFNCTGPTLFNWKKKGLISTKQFGPRKILYDIDSFNKDSSITNKKNFIYARVSNTKQSEDLNQQIEIIKSYCISNGIHVDKVFKDIASGMNESRKEFNLMIDEIIKGNVENIFISFKDRLTRFGFEYFKNIFSKYGTNIVVLDEIEETNKTFQIELTEDLISIIHHFSMKLYSNKRKKFKEIEKMINDEDL</sequence>
<evidence type="ECO:0000313" key="2">
    <source>
        <dbReference type="EMBL" id="DAE17706.1"/>
    </source>
</evidence>
<dbReference type="EMBL" id="BK015645">
    <property type="protein sequence ID" value="DAE17706.1"/>
    <property type="molecule type" value="Genomic_DNA"/>
</dbReference>
<dbReference type="GO" id="GO:0000150">
    <property type="term" value="F:DNA strand exchange activity"/>
    <property type="evidence" value="ECO:0007669"/>
    <property type="project" value="InterPro"/>
</dbReference>
<dbReference type="PANTHER" id="PTHR36172:SF1">
    <property type="entry name" value="RESOLVASE-RELATED"/>
    <property type="match status" value="1"/>
</dbReference>
<dbReference type="CDD" id="cd03769">
    <property type="entry name" value="SR_IS607_transposase_like"/>
    <property type="match status" value="1"/>
</dbReference>
<dbReference type="SUPFAM" id="SSF53041">
    <property type="entry name" value="Resolvase-like"/>
    <property type="match status" value="1"/>
</dbReference>
<dbReference type="PANTHER" id="PTHR36172">
    <property type="match status" value="1"/>
</dbReference>
<dbReference type="GO" id="GO:0003677">
    <property type="term" value="F:DNA binding"/>
    <property type="evidence" value="ECO:0007669"/>
    <property type="project" value="InterPro"/>
</dbReference>
<dbReference type="Gene3D" id="3.40.50.1390">
    <property type="entry name" value="Resolvase, N-terminal catalytic domain"/>
    <property type="match status" value="1"/>
</dbReference>
<dbReference type="Pfam" id="PF00239">
    <property type="entry name" value="Resolvase"/>
    <property type="match status" value="1"/>
</dbReference>
<dbReference type="InterPro" id="IPR051491">
    <property type="entry name" value="Recombinase/Transposase-rel"/>
</dbReference>
<feature type="domain" description="Resolvase/invertase-type recombinase catalytic" evidence="1">
    <location>
        <begin position="56"/>
        <end position="202"/>
    </location>
</feature>
<dbReference type="FunFam" id="3.40.50.1390:FF:000002">
    <property type="entry name" value="ORF1 in transposon ISC1904"/>
    <property type="match status" value="1"/>
</dbReference>
<dbReference type="Gene3D" id="1.10.287.2170">
    <property type="match status" value="1"/>
</dbReference>
<dbReference type="InterPro" id="IPR036162">
    <property type="entry name" value="Resolvase-like_N_sf"/>
</dbReference>
<name>A0A8S5QFH5_9CAUD</name>
<dbReference type="SMART" id="SM00857">
    <property type="entry name" value="Resolvase"/>
    <property type="match status" value="1"/>
</dbReference>
<protein>
    <submittedName>
        <fullName evidence="2">Serine recombinase</fullName>
    </submittedName>
</protein>
<proteinExistence type="predicted"/>
<organism evidence="2">
    <name type="scientific">Myoviridae sp. ctn8H20</name>
    <dbReference type="NCBI Taxonomy" id="2825169"/>
    <lineage>
        <taxon>Viruses</taxon>
        <taxon>Duplodnaviria</taxon>
        <taxon>Heunggongvirae</taxon>
        <taxon>Uroviricota</taxon>
        <taxon>Caudoviricetes</taxon>
    </lineage>
</organism>
<accession>A0A8S5QFH5</accession>
<dbReference type="InterPro" id="IPR048046">
    <property type="entry name" value="Transpos_IS607"/>
</dbReference>
<dbReference type="InterPro" id="IPR041718">
    <property type="entry name" value="IS607_transposase-like"/>
</dbReference>
<dbReference type="PROSITE" id="PS51736">
    <property type="entry name" value="RECOMBINASES_3"/>
    <property type="match status" value="1"/>
</dbReference>
<evidence type="ECO:0000259" key="1">
    <source>
        <dbReference type="PROSITE" id="PS51736"/>
    </source>
</evidence>
<reference evidence="2" key="1">
    <citation type="journal article" date="2021" name="Proc. Natl. Acad. Sci. U.S.A.">
        <title>A Catalog of Tens of Thousands of Viruses from Human Metagenomes Reveals Hidden Associations with Chronic Diseases.</title>
        <authorList>
            <person name="Tisza M.J."/>
            <person name="Buck C.B."/>
        </authorList>
    </citation>
    <scope>NUCLEOTIDE SEQUENCE</scope>
    <source>
        <strain evidence="2">Ctn8H20</strain>
    </source>
</reference>
<dbReference type="NCBIfam" id="NF033518">
    <property type="entry name" value="transpos_IS607"/>
    <property type="match status" value="1"/>
</dbReference>